<proteinExistence type="predicted"/>
<dbReference type="AlphaFoldDB" id="A0A2H6KFD5"/>
<keyword evidence="2" id="KW-1185">Reference proteome</keyword>
<sequence>MVFNSLTDIPRNPKEAVDWLVALKGADAEKNLAAMGKAVYDLLADKPVGFTDVTALWNVKFSTKKFLQKDEIKDMWPANELIGRYFAFMDKSPEALAKKVASVPKSDYENVIQTRGLTADSMVKNVSDVVDGCEMFLEKIKVPGQYKSAYSGEATWESSCAKNPEACAVVLVGIAPMLYVGLGSLWSASHAEMSKQSTGAGEVLKVLGFVEPQCRADSASSVLSGLRGVDLHILDTLYDLAGFWAFY</sequence>
<reference evidence="1 2" key="1">
    <citation type="journal article" date="2017" name="BMC Genomics">
        <title>Whole-genome assembly of Babesia ovata and comparative genomics between closely related pathogens.</title>
        <authorList>
            <person name="Yamagishi J."/>
            <person name="Asada M."/>
            <person name="Hakimi H."/>
            <person name="Tanaka T.Q."/>
            <person name="Sugimoto C."/>
            <person name="Kawazu S."/>
        </authorList>
    </citation>
    <scope>NUCLEOTIDE SEQUENCE [LARGE SCALE GENOMIC DNA]</scope>
    <source>
        <strain evidence="1 2">Miyake</strain>
    </source>
</reference>
<name>A0A2H6KFD5_9APIC</name>
<dbReference type="OrthoDB" id="366500at2759"/>
<dbReference type="GeneID" id="39875472"/>
<dbReference type="RefSeq" id="XP_028867945.1">
    <property type="nucleotide sequence ID" value="XM_029012112.1"/>
</dbReference>
<evidence type="ECO:0000313" key="2">
    <source>
        <dbReference type="Proteomes" id="UP000236319"/>
    </source>
</evidence>
<protein>
    <submittedName>
        <fullName evidence="1">Uncharacterized protein</fullName>
    </submittedName>
</protein>
<dbReference type="EMBL" id="BDSA01000003">
    <property type="protein sequence ID" value="GBE61702.1"/>
    <property type="molecule type" value="Genomic_DNA"/>
</dbReference>
<dbReference type="Proteomes" id="UP000236319">
    <property type="component" value="Unassembled WGS sequence"/>
</dbReference>
<gene>
    <name evidence="1" type="ORF">BOVATA_031950</name>
</gene>
<evidence type="ECO:0000313" key="1">
    <source>
        <dbReference type="EMBL" id="GBE61702.1"/>
    </source>
</evidence>
<dbReference type="VEuPathDB" id="PiroplasmaDB:BOVATA_031950"/>
<accession>A0A2H6KFD5</accession>
<comment type="caution">
    <text evidence="1">The sequence shown here is derived from an EMBL/GenBank/DDBJ whole genome shotgun (WGS) entry which is preliminary data.</text>
</comment>
<organism evidence="1 2">
    <name type="scientific">Babesia ovata</name>
    <dbReference type="NCBI Taxonomy" id="189622"/>
    <lineage>
        <taxon>Eukaryota</taxon>
        <taxon>Sar</taxon>
        <taxon>Alveolata</taxon>
        <taxon>Apicomplexa</taxon>
        <taxon>Aconoidasida</taxon>
        <taxon>Piroplasmida</taxon>
        <taxon>Babesiidae</taxon>
        <taxon>Babesia</taxon>
    </lineage>
</organism>